<organism evidence="10 11">
    <name type="scientific">Vibrio galatheae</name>
    <dbReference type="NCBI Taxonomy" id="579748"/>
    <lineage>
        <taxon>Bacteria</taxon>
        <taxon>Pseudomonadati</taxon>
        <taxon>Pseudomonadota</taxon>
        <taxon>Gammaproteobacteria</taxon>
        <taxon>Vibrionales</taxon>
        <taxon>Vibrionaceae</taxon>
        <taxon>Vibrio</taxon>
    </lineage>
</organism>
<evidence type="ECO:0000313" key="10">
    <source>
        <dbReference type="EMBL" id="KJY82964.1"/>
    </source>
</evidence>
<sequence>MSFARYLFFSLICFTSFSTLAGVVISNTRVIYPEQAKEVTVKLSNMGESPVLIQSWIDNGDVEANPASIQVPFTLTPPINRVDAEKGQTLRLAYTGSDLSKTQETVFWLNVLEVPAKNKSMTDKNYLQMAFRTRIKLFFRPEGLAGTLSQAANNLTWKSSGTGVVVNNSSAYHVSLSKINVVVNGKNYSTEGSMITPNGSKAFTFSELNKVPRNSKIIIRYINDYGAVKQVESVIK</sequence>
<keyword evidence="11" id="KW-1185">Reference proteome</keyword>
<name>A0A0F4NJ82_9VIBR</name>
<dbReference type="PATRIC" id="fig|579748.3.peg.2531"/>
<comment type="similarity">
    <text evidence="2">Belongs to the periplasmic pilus chaperone family.</text>
</comment>
<evidence type="ECO:0000256" key="1">
    <source>
        <dbReference type="ARBA" id="ARBA00004418"/>
    </source>
</evidence>
<dbReference type="STRING" id="579748.TW81_12255"/>
<dbReference type="FunFam" id="2.60.40.10:FF:000458">
    <property type="entry name" value="Molecular chaperone FimC"/>
    <property type="match status" value="1"/>
</dbReference>
<dbReference type="InterPro" id="IPR008962">
    <property type="entry name" value="PapD-like_sf"/>
</dbReference>
<keyword evidence="5" id="KW-0574">Periplasm</keyword>
<comment type="caution">
    <text evidence="10">The sequence shown here is derived from an EMBL/GenBank/DDBJ whole genome shotgun (WGS) entry which is preliminary data.</text>
</comment>
<dbReference type="PANTHER" id="PTHR30251:SF2">
    <property type="entry name" value="FIMBRIAL CHAPERONE YADV-RELATED"/>
    <property type="match status" value="1"/>
</dbReference>
<dbReference type="EMBL" id="JXXV01000018">
    <property type="protein sequence ID" value="KJY82964.1"/>
    <property type="molecule type" value="Genomic_DNA"/>
</dbReference>
<dbReference type="InterPro" id="IPR001829">
    <property type="entry name" value="Pili_assmbl_chaperone_bac"/>
</dbReference>
<feature type="domain" description="Pili assembly chaperone N-terminal" evidence="8">
    <location>
        <begin position="22"/>
        <end position="144"/>
    </location>
</feature>
<keyword evidence="6" id="KW-0143">Chaperone</keyword>
<dbReference type="InterPro" id="IPR013783">
    <property type="entry name" value="Ig-like_fold"/>
</dbReference>
<evidence type="ECO:0000256" key="6">
    <source>
        <dbReference type="ARBA" id="ARBA00023186"/>
    </source>
</evidence>
<protein>
    <submittedName>
        <fullName evidence="10">Pilus assembly protein PapD</fullName>
    </submittedName>
</protein>
<feature type="signal peptide" evidence="7">
    <location>
        <begin position="1"/>
        <end position="21"/>
    </location>
</feature>
<dbReference type="Pfam" id="PF00345">
    <property type="entry name" value="PapD_N"/>
    <property type="match status" value="1"/>
</dbReference>
<keyword evidence="4 7" id="KW-0732">Signal</keyword>
<dbReference type="RefSeq" id="WP_045955992.1">
    <property type="nucleotide sequence ID" value="NZ_JXXV01000018.1"/>
</dbReference>
<evidence type="ECO:0000256" key="7">
    <source>
        <dbReference type="SAM" id="SignalP"/>
    </source>
</evidence>
<dbReference type="PANTHER" id="PTHR30251">
    <property type="entry name" value="PILUS ASSEMBLY CHAPERONE"/>
    <property type="match status" value="1"/>
</dbReference>
<dbReference type="Proteomes" id="UP000033673">
    <property type="component" value="Unassembled WGS sequence"/>
</dbReference>
<comment type="subcellular location">
    <subcellularLocation>
        <location evidence="1">Periplasm</location>
    </subcellularLocation>
</comment>
<dbReference type="SUPFAM" id="SSF49354">
    <property type="entry name" value="PapD-like"/>
    <property type="match status" value="1"/>
</dbReference>
<dbReference type="InterPro" id="IPR050643">
    <property type="entry name" value="Periplasmic_pilus_chap"/>
</dbReference>
<gene>
    <name evidence="10" type="ORF">TW81_12255</name>
</gene>
<reference evidence="10 11" key="1">
    <citation type="journal article" date="2015" name="BMC Genomics">
        <title>Genome mining reveals unlocked bioactive potential of marine Gram-negative bacteria.</title>
        <authorList>
            <person name="Machado H."/>
            <person name="Sonnenschein E.C."/>
            <person name="Melchiorsen J."/>
            <person name="Gram L."/>
        </authorList>
    </citation>
    <scope>NUCLEOTIDE SEQUENCE [LARGE SCALE GENOMIC DNA]</scope>
    <source>
        <strain evidence="10 11">S2757</strain>
    </source>
</reference>
<dbReference type="GO" id="GO:0071555">
    <property type="term" value="P:cell wall organization"/>
    <property type="evidence" value="ECO:0007669"/>
    <property type="project" value="InterPro"/>
</dbReference>
<proteinExistence type="inferred from homology"/>
<evidence type="ECO:0000256" key="2">
    <source>
        <dbReference type="ARBA" id="ARBA00007399"/>
    </source>
</evidence>
<dbReference type="InterPro" id="IPR036316">
    <property type="entry name" value="Pili_assmbl_chap_C_dom_sf"/>
</dbReference>
<dbReference type="SUPFAM" id="SSF49584">
    <property type="entry name" value="Periplasmic chaperone C-domain"/>
    <property type="match status" value="1"/>
</dbReference>
<accession>A0A0F4NJ82</accession>
<dbReference type="InterPro" id="IPR016147">
    <property type="entry name" value="Pili_assmbl_chaperone_N"/>
</dbReference>
<feature type="domain" description="Pili assembly chaperone C-terminal" evidence="9">
    <location>
        <begin position="166"/>
        <end position="229"/>
    </location>
</feature>
<evidence type="ECO:0000313" key="11">
    <source>
        <dbReference type="Proteomes" id="UP000033673"/>
    </source>
</evidence>
<dbReference type="Pfam" id="PF02753">
    <property type="entry name" value="PapD_C"/>
    <property type="match status" value="1"/>
</dbReference>
<dbReference type="AlphaFoldDB" id="A0A0F4NJ82"/>
<dbReference type="PRINTS" id="PR00969">
    <property type="entry name" value="CHAPERONPILI"/>
</dbReference>
<dbReference type="GO" id="GO:0030288">
    <property type="term" value="C:outer membrane-bounded periplasmic space"/>
    <property type="evidence" value="ECO:0007669"/>
    <property type="project" value="InterPro"/>
</dbReference>
<evidence type="ECO:0000256" key="4">
    <source>
        <dbReference type="ARBA" id="ARBA00022729"/>
    </source>
</evidence>
<keyword evidence="3" id="KW-1029">Fimbrium biogenesis</keyword>
<evidence type="ECO:0000259" key="9">
    <source>
        <dbReference type="Pfam" id="PF02753"/>
    </source>
</evidence>
<evidence type="ECO:0000259" key="8">
    <source>
        <dbReference type="Pfam" id="PF00345"/>
    </source>
</evidence>
<dbReference type="Gene3D" id="2.60.40.10">
    <property type="entry name" value="Immunoglobulins"/>
    <property type="match status" value="2"/>
</dbReference>
<dbReference type="InterPro" id="IPR016148">
    <property type="entry name" value="Pili_assmbl_chaperone_C"/>
</dbReference>
<feature type="chain" id="PRO_5002472941" evidence="7">
    <location>
        <begin position="22"/>
        <end position="236"/>
    </location>
</feature>
<evidence type="ECO:0000256" key="5">
    <source>
        <dbReference type="ARBA" id="ARBA00022764"/>
    </source>
</evidence>
<evidence type="ECO:0000256" key="3">
    <source>
        <dbReference type="ARBA" id="ARBA00022558"/>
    </source>
</evidence>